<dbReference type="GO" id="GO:0004066">
    <property type="term" value="F:asparagine synthase (glutamine-hydrolyzing) activity"/>
    <property type="evidence" value="ECO:0007669"/>
    <property type="project" value="UniProtKB-EC"/>
</dbReference>
<feature type="active site" description="For GATase activity" evidence="9">
    <location>
        <position position="2"/>
    </location>
</feature>
<dbReference type="RefSeq" id="WP_009243554.1">
    <property type="nucleotide sequence ID" value="NZ_AP028249.1"/>
</dbReference>
<sequence length="620" mass="71054">MCGIAGFFNPSADYTKEKNYRNHILEMMNQVQKHRGPDDEGTFLSPQCGLAHVRLNIIDLVTGHQPMRRVRGDHSCVIAYNGEIYNAPELKAELISEGEQFLTSGDTEVILAGFMRCGPSFIKKLNGIFAIALWDESCQTLHLFRDRLGVKPLFYTKKDETTIFSSEIKGLFAYPDIVPELDRNSLNEIFALGPAKTYGKGVFKNILEVLPGEHISISHTSFKRQFYWKLSSCLHADSPSDTIEKTRWLLTDSIKKQMLSDVPICTFLSGGIDSSLVTAVCAGHLAKSGEKLNTFSFDFTENKTYFKSNTFQPSQDRPFAEQMAELYETNHHFLECSSQDQLDYLYKAVDARDLPCMADVESSMLYFCSLVKQFNSVVLTGECADEIFGGYPWFHKKSSFETNMFPWSPSMQPRQALLDDDFIHELNMEEYALNAYEQTIRETPVLPDDSPEEKRRREIAYLNIRWFMATLLDRMDRAGMYSGLEARVPFADYRIVEYIFNIPWDIKCPDGIVKGLLRHAGEGILPKEILWRRKSPYPKTYDPHYEALLADQLKEVLASPNAPIRTFLDKKKVLRFLDTPSDYGKPWYGQLMAGPQMLAYMLQVNYWMEKWKHPLPSGCS</sequence>
<evidence type="ECO:0000256" key="6">
    <source>
        <dbReference type="ARBA" id="ARBA00022888"/>
    </source>
</evidence>
<dbReference type="InterPro" id="IPR001962">
    <property type="entry name" value="Asn_synthase"/>
</dbReference>
<evidence type="ECO:0000259" key="12">
    <source>
        <dbReference type="PROSITE" id="PS51278"/>
    </source>
</evidence>
<dbReference type="GO" id="GO:0005829">
    <property type="term" value="C:cytosol"/>
    <property type="evidence" value="ECO:0007669"/>
    <property type="project" value="TreeGrafter"/>
</dbReference>
<keyword evidence="13" id="KW-0436">Ligase</keyword>
<keyword evidence="7 9" id="KW-0315">Glutamine amidotransferase</keyword>
<dbReference type="Gene3D" id="3.60.20.10">
    <property type="entry name" value="Glutamine Phosphoribosylpyrophosphate, subunit 1, domain 1"/>
    <property type="match status" value="1"/>
</dbReference>
<dbReference type="EC" id="6.3.5.4" evidence="3"/>
<dbReference type="PIRSF" id="PIRSF001589">
    <property type="entry name" value="Asn_synthetase_glu-h"/>
    <property type="match status" value="1"/>
</dbReference>
<dbReference type="SUPFAM" id="SSF56235">
    <property type="entry name" value="N-terminal nucleophile aminohydrolases (Ntn hydrolases)"/>
    <property type="match status" value="1"/>
</dbReference>
<evidence type="ECO:0000256" key="10">
    <source>
        <dbReference type="PIRSR" id="PIRSR001589-2"/>
    </source>
</evidence>
<dbReference type="GO" id="GO:0006529">
    <property type="term" value="P:asparagine biosynthetic process"/>
    <property type="evidence" value="ECO:0007669"/>
    <property type="project" value="UniProtKB-KW"/>
</dbReference>
<dbReference type="Proteomes" id="UP000095787">
    <property type="component" value="Unassembled WGS sequence"/>
</dbReference>
<gene>
    <name evidence="13" type="primary">asnO</name>
    <name evidence="13" type="ORF">ERS852456_02144</name>
</gene>
<keyword evidence="9" id="KW-0028">Amino-acid biosynthesis</keyword>
<evidence type="ECO:0000256" key="8">
    <source>
        <dbReference type="ARBA" id="ARBA00048741"/>
    </source>
</evidence>
<dbReference type="CDD" id="cd00712">
    <property type="entry name" value="AsnB"/>
    <property type="match status" value="1"/>
</dbReference>
<dbReference type="PANTHER" id="PTHR43284">
    <property type="entry name" value="ASPARAGINE SYNTHETASE (GLUTAMINE-HYDROLYZING)"/>
    <property type="match status" value="1"/>
</dbReference>
<dbReference type="InterPro" id="IPR051786">
    <property type="entry name" value="ASN_synthetase/amidase"/>
</dbReference>
<proteinExistence type="inferred from homology"/>
<organism evidence="13 14">
    <name type="scientific">[Ruminococcus] torques</name>
    <dbReference type="NCBI Taxonomy" id="33039"/>
    <lineage>
        <taxon>Bacteria</taxon>
        <taxon>Bacillati</taxon>
        <taxon>Bacillota</taxon>
        <taxon>Clostridia</taxon>
        <taxon>Lachnospirales</taxon>
        <taxon>Lachnospiraceae</taxon>
        <taxon>Mediterraneibacter</taxon>
    </lineage>
</organism>
<keyword evidence="6 9" id="KW-0061">Asparagine biosynthesis</keyword>
<evidence type="ECO:0000256" key="7">
    <source>
        <dbReference type="ARBA" id="ARBA00022962"/>
    </source>
</evidence>
<feature type="domain" description="Glutamine amidotransferase type-2" evidence="12">
    <location>
        <begin position="2"/>
        <end position="220"/>
    </location>
</feature>
<dbReference type="Gene3D" id="3.40.50.620">
    <property type="entry name" value="HUPs"/>
    <property type="match status" value="1"/>
</dbReference>
<evidence type="ECO:0000313" key="13">
    <source>
        <dbReference type="EMBL" id="CUO29404.1"/>
    </source>
</evidence>
<dbReference type="NCBIfam" id="TIGR01536">
    <property type="entry name" value="asn_synth_AEB"/>
    <property type="match status" value="1"/>
</dbReference>
<comment type="pathway">
    <text evidence="1">Amino-acid biosynthesis; L-asparagine biosynthesis; L-asparagine from L-aspartate (L-Gln route): step 1/1.</text>
</comment>
<protein>
    <recommendedName>
        <fullName evidence="3">asparagine synthase (glutamine-hydrolyzing)</fullName>
        <ecNumber evidence="3">6.3.5.4</ecNumber>
    </recommendedName>
</protein>
<dbReference type="PANTHER" id="PTHR43284:SF1">
    <property type="entry name" value="ASPARAGINE SYNTHETASE"/>
    <property type="match status" value="1"/>
</dbReference>
<dbReference type="CDD" id="cd01991">
    <property type="entry name" value="Asn_synthase_B_C"/>
    <property type="match status" value="1"/>
</dbReference>
<comment type="catalytic activity">
    <reaction evidence="8">
        <text>L-aspartate + L-glutamine + ATP + H2O = L-asparagine + L-glutamate + AMP + diphosphate + H(+)</text>
        <dbReference type="Rhea" id="RHEA:12228"/>
        <dbReference type="ChEBI" id="CHEBI:15377"/>
        <dbReference type="ChEBI" id="CHEBI:15378"/>
        <dbReference type="ChEBI" id="CHEBI:29985"/>
        <dbReference type="ChEBI" id="CHEBI:29991"/>
        <dbReference type="ChEBI" id="CHEBI:30616"/>
        <dbReference type="ChEBI" id="CHEBI:33019"/>
        <dbReference type="ChEBI" id="CHEBI:58048"/>
        <dbReference type="ChEBI" id="CHEBI:58359"/>
        <dbReference type="ChEBI" id="CHEBI:456215"/>
        <dbReference type="EC" id="6.3.5.4"/>
    </reaction>
</comment>
<reference evidence="13 14" key="1">
    <citation type="submission" date="2015-09" db="EMBL/GenBank/DDBJ databases">
        <authorList>
            <consortium name="Pathogen Informatics"/>
        </authorList>
    </citation>
    <scope>NUCLEOTIDE SEQUENCE [LARGE SCALE GENOMIC DNA]</scope>
    <source>
        <strain evidence="13 14">2789STDY5834841</strain>
    </source>
</reference>
<name>A0A174DVE2_9FIRM</name>
<accession>A0A174DVE2</accession>
<dbReference type="PROSITE" id="PS51278">
    <property type="entry name" value="GATASE_TYPE_2"/>
    <property type="match status" value="1"/>
</dbReference>
<dbReference type="InterPro" id="IPR006426">
    <property type="entry name" value="Asn_synth_AEB"/>
</dbReference>
<feature type="binding site" evidence="10">
    <location>
        <position position="106"/>
    </location>
    <ligand>
        <name>L-glutamine</name>
        <dbReference type="ChEBI" id="CHEBI:58359"/>
    </ligand>
</feature>
<dbReference type="Pfam" id="PF00733">
    <property type="entry name" value="Asn_synthase"/>
    <property type="match status" value="1"/>
</dbReference>
<comment type="similarity">
    <text evidence="2">Belongs to the asparagine synthetase family.</text>
</comment>
<dbReference type="Pfam" id="PF13537">
    <property type="entry name" value="GATase_7"/>
    <property type="match status" value="1"/>
</dbReference>
<dbReference type="AlphaFoldDB" id="A0A174DVE2"/>
<keyword evidence="4 10" id="KW-0547">Nucleotide-binding</keyword>
<evidence type="ECO:0000256" key="1">
    <source>
        <dbReference type="ARBA" id="ARBA00005187"/>
    </source>
</evidence>
<evidence type="ECO:0000256" key="4">
    <source>
        <dbReference type="ARBA" id="ARBA00022741"/>
    </source>
</evidence>
<dbReference type="InterPro" id="IPR029055">
    <property type="entry name" value="Ntn_hydrolases_N"/>
</dbReference>
<feature type="site" description="Important for beta-aspartyl-AMP intermediate formation" evidence="11">
    <location>
        <position position="382"/>
    </location>
</feature>
<dbReference type="InterPro" id="IPR014729">
    <property type="entry name" value="Rossmann-like_a/b/a_fold"/>
</dbReference>
<keyword evidence="5 10" id="KW-0067">ATP-binding</keyword>
<evidence type="ECO:0000256" key="5">
    <source>
        <dbReference type="ARBA" id="ARBA00022840"/>
    </source>
</evidence>
<evidence type="ECO:0000256" key="3">
    <source>
        <dbReference type="ARBA" id="ARBA00012737"/>
    </source>
</evidence>
<dbReference type="EMBL" id="CYZO01000030">
    <property type="protein sequence ID" value="CUO29404.1"/>
    <property type="molecule type" value="Genomic_DNA"/>
</dbReference>
<evidence type="ECO:0000256" key="9">
    <source>
        <dbReference type="PIRSR" id="PIRSR001589-1"/>
    </source>
</evidence>
<dbReference type="SUPFAM" id="SSF52402">
    <property type="entry name" value="Adenine nucleotide alpha hydrolases-like"/>
    <property type="match status" value="1"/>
</dbReference>
<dbReference type="GO" id="GO:0005524">
    <property type="term" value="F:ATP binding"/>
    <property type="evidence" value="ECO:0007669"/>
    <property type="project" value="UniProtKB-KW"/>
</dbReference>
<dbReference type="InterPro" id="IPR017932">
    <property type="entry name" value="GATase_2_dom"/>
</dbReference>
<dbReference type="InterPro" id="IPR033738">
    <property type="entry name" value="AsnB_N"/>
</dbReference>
<evidence type="ECO:0000256" key="11">
    <source>
        <dbReference type="PIRSR" id="PIRSR001589-3"/>
    </source>
</evidence>
<evidence type="ECO:0000313" key="14">
    <source>
        <dbReference type="Proteomes" id="UP000095787"/>
    </source>
</evidence>
<evidence type="ECO:0000256" key="2">
    <source>
        <dbReference type="ARBA" id="ARBA00005752"/>
    </source>
</evidence>